<dbReference type="SMART" id="SM00487">
    <property type="entry name" value="DEXDc"/>
    <property type="match status" value="1"/>
</dbReference>
<dbReference type="InterPro" id="IPR038718">
    <property type="entry name" value="SNF2-like_sf"/>
</dbReference>
<evidence type="ECO:0000259" key="3">
    <source>
        <dbReference type="PROSITE" id="PS51192"/>
    </source>
</evidence>
<reference evidence="5 6" key="1">
    <citation type="submission" date="2016-10" db="EMBL/GenBank/DDBJ databases">
        <authorList>
            <person name="de Groot N.N."/>
        </authorList>
    </citation>
    <scope>NUCLEOTIDE SEQUENCE [LARGE SCALE GENOMIC DNA]</scope>
    <source>
        <strain evidence="5 6">LMG 27731</strain>
    </source>
</reference>
<dbReference type="InterPro" id="IPR027417">
    <property type="entry name" value="P-loop_NTPase"/>
</dbReference>
<dbReference type="InterPro" id="IPR014001">
    <property type="entry name" value="Helicase_ATP-bd"/>
</dbReference>
<evidence type="ECO:0000313" key="5">
    <source>
        <dbReference type="EMBL" id="SFT97942.1"/>
    </source>
</evidence>
<dbReference type="Gene3D" id="3.40.50.10810">
    <property type="entry name" value="Tandem AAA-ATPase domain"/>
    <property type="match status" value="1"/>
</dbReference>
<keyword evidence="1" id="KW-0378">Hydrolase</keyword>
<dbReference type="PROSITE" id="PS51194">
    <property type="entry name" value="HELICASE_CTER"/>
    <property type="match status" value="1"/>
</dbReference>
<dbReference type="AlphaFoldDB" id="A0A1I7CEW1"/>
<evidence type="ECO:0000256" key="2">
    <source>
        <dbReference type="SAM" id="MobiDB-lite"/>
    </source>
</evidence>
<dbReference type="GO" id="GO:0005524">
    <property type="term" value="F:ATP binding"/>
    <property type="evidence" value="ECO:0007669"/>
    <property type="project" value="InterPro"/>
</dbReference>
<sequence length="891" mass="101302">MSVDDWGALTPERVSRWITFNRGHADWVYSAAEESMAARQAEGVAGLWNKLALHDAALLADEVGTGKTLQALGVMSLLWKKNKHAKVLVMAPNRDICRHWERELRKFVKNHYRASDDVVRRAADGGPVHEPQLCWRLGDLAEAVEAGPGCLFITTIYALSTLVRGESGEGFDKLVGAADAAKNIHRRLMRALDERGFDLLVVDEAHYFRNNEGQSQRAVAAHEFFGTQGKRLGRKALLMTATPSHSSMDNITAILSYVTDVGIDTHEELLKKYSLRRLRRMKGRDGTYDKYSYRNETAIEADFGQDPAAELFFALYQKLLVKQQIADGKRFLYGYLEGFESFETHSHDDKPDAEVDQSGRDFKGASDTEILKRLARMHRSLGKLPAHPKYDALVNQCVARDVFDARLDVHEHKHLVFVRRIPSVREIAKRINAAYDLQFGRRITKALALEDPEAEKWEASHWSRKTFKGFFTSDAKDDEEHPTSLLDSEGDAPQGHVDADADVHSKIADLFVVKKSGERSTDCSNFSLRLRKPESLFSLLLEPASDYRNGRYRHYYRKAAGDRLRDEYGLAARDTRHARAGARAAVVPSEKFDFARPMPTLWGAMYDLLTQAERERIESWLERDMGIAESFGTYIKNGFLFASPVIVELYCWNLEFRKIQKTGDAQQRYLSFVAFIKGKLTRSVILAYFRAALETFEALCEDISGHALTGWNHDWHVLTGLNSPALYASSAVTDRQRLILGFNSPFYPNVLAATSVLQEGVNLHLQCRKVHHYGIAWTPGDNEQRVGRVDRLFGKVNALLERDGSAELAIHYPYLVRSFDEEQLASFIRLKHEVEERMDGCRHSGFSSEIDLRHVGEMWRNYLRKPGRDMKSVVLSDPFPFMRDEKPANDY</sequence>
<keyword evidence="5" id="KW-0347">Helicase</keyword>
<dbReference type="PANTHER" id="PTHR45766:SF6">
    <property type="entry name" value="SWI_SNF-RELATED MATRIX-ASSOCIATED ACTIN-DEPENDENT REGULATOR OF CHROMATIN SUBFAMILY A-LIKE PROTEIN 1"/>
    <property type="match status" value="1"/>
</dbReference>
<dbReference type="InterPro" id="IPR001650">
    <property type="entry name" value="Helicase_C-like"/>
</dbReference>
<dbReference type="Gene3D" id="3.40.50.300">
    <property type="entry name" value="P-loop containing nucleotide triphosphate hydrolases"/>
    <property type="match status" value="1"/>
</dbReference>
<protein>
    <submittedName>
        <fullName evidence="5">Superfamily II DNA or RNA helicase</fullName>
    </submittedName>
</protein>
<dbReference type="GO" id="GO:0004386">
    <property type="term" value="F:helicase activity"/>
    <property type="evidence" value="ECO:0007669"/>
    <property type="project" value="UniProtKB-KW"/>
</dbReference>
<evidence type="ECO:0000259" key="4">
    <source>
        <dbReference type="PROSITE" id="PS51194"/>
    </source>
</evidence>
<dbReference type="Pfam" id="PF00271">
    <property type="entry name" value="Helicase_C"/>
    <property type="match status" value="1"/>
</dbReference>
<evidence type="ECO:0000313" key="6">
    <source>
        <dbReference type="Proteomes" id="UP000198844"/>
    </source>
</evidence>
<accession>A0A1I7CEW1</accession>
<proteinExistence type="predicted"/>
<organism evidence="5 6">
    <name type="scientific">Paraburkholderia aspalathi</name>
    <dbReference type="NCBI Taxonomy" id="1324617"/>
    <lineage>
        <taxon>Bacteria</taxon>
        <taxon>Pseudomonadati</taxon>
        <taxon>Pseudomonadota</taxon>
        <taxon>Betaproteobacteria</taxon>
        <taxon>Burkholderiales</taxon>
        <taxon>Burkholderiaceae</taxon>
        <taxon>Paraburkholderia</taxon>
    </lineage>
</organism>
<dbReference type="GO" id="GO:0016787">
    <property type="term" value="F:hydrolase activity"/>
    <property type="evidence" value="ECO:0007669"/>
    <property type="project" value="UniProtKB-KW"/>
</dbReference>
<feature type="region of interest" description="Disordered" evidence="2">
    <location>
        <begin position="473"/>
        <end position="497"/>
    </location>
</feature>
<dbReference type="SMART" id="SM00490">
    <property type="entry name" value="HELICc"/>
    <property type="match status" value="1"/>
</dbReference>
<feature type="domain" description="Helicase ATP-binding" evidence="3">
    <location>
        <begin position="48"/>
        <end position="261"/>
    </location>
</feature>
<dbReference type="Pfam" id="PF04851">
    <property type="entry name" value="ResIII"/>
    <property type="match status" value="1"/>
</dbReference>
<dbReference type="GO" id="GO:0003677">
    <property type="term" value="F:DNA binding"/>
    <property type="evidence" value="ECO:0007669"/>
    <property type="project" value="InterPro"/>
</dbReference>
<dbReference type="EMBL" id="FPBH01000006">
    <property type="protein sequence ID" value="SFT97942.1"/>
    <property type="molecule type" value="Genomic_DNA"/>
</dbReference>
<keyword evidence="5" id="KW-0547">Nucleotide-binding</keyword>
<dbReference type="RefSeq" id="WP_093634596.1">
    <property type="nucleotide sequence ID" value="NZ_FPBH01000006.1"/>
</dbReference>
<keyword evidence="5" id="KW-0067">ATP-binding</keyword>
<dbReference type="PANTHER" id="PTHR45766">
    <property type="entry name" value="DNA ANNEALING HELICASE AND ENDONUCLEASE ZRANB3 FAMILY MEMBER"/>
    <property type="match status" value="1"/>
</dbReference>
<name>A0A1I7CEW1_9BURK</name>
<dbReference type="InterPro" id="IPR006935">
    <property type="entry name" value="Helicase/UvrB_N"/>
</dbReference>
<dbReference type="PROSITE" id="PS51192">
    <property type="entry name" value="HELICASE_ATP_BIND_1"/>
    <property type="match status" value="1"/>
</dbReference>
<dbReference type="SUPFAM" id="SSF52540">
    <property type="entry name" value="P-loop containing nucleoside triphosphate hydrolases"/>
    <property type="match status" value="2"/>
</dbReference>
<evidence type="ECO:0000256" key="1">
    <source>
        <dbReference type="ARBA" id="ARBA00022801"/>
    </source>
</evidence>
<dbReference type="OrthoDB" id="9814088at2"/>
<feature type="domain" description="Helicase C-terminal" evidence="4">
    <location>
        <begin position="668"/>
        <end position="835"/>
    </location>
</feature>
<gene>
    <name evidence="5" type="ORF">SAMN05192563_1006177</name>
</gene>
<dbReference type="Proteomes" id="UP000198844">
    <property type="component" value="Unassembled WGS sequence"/>
</dbReference>